<comment type="caution">
    <text evidence="2">The sequence shown here is derived from an EMBL/GenBank/DDBJ whole genome shotgun (WGS) entry which is preliminary data.</text>
</comment>
<gene>
    <name evidence="2" type="ORF">LY79DRAFT_136641</name>
</gene>
<dbReference type="AlphaFoldDB" id="A0AAD8PK32"/>
<dbReference type="EMBL" id="JAHLJV010000196">
    <property type="protein sequence ID" value="KAK1564242.1"/>
    <property type="molecule type" value="Genomic_DNA"/>
</dbReference>
<keyword evidence="3" id="KW-1185">Reference proteome</keyword>
<evidence type="ECO:0000313" key="3">
    <source>
        <dbReference type="Proteomes" id="UP001230504"/>
    </source>
</evidence>
<evidence type="ECO:0000313" key="2">
    <source>
        <dbReference type="EMBL" id="KAK1564242.1"/>
    </source>
</evidence>
<dbReference type="GeneID" id="85435154"/>
<sequence>MNVGAQADIGSKRDIQPKAKEPIKGGGSEWREPYSEGDDTYFLCCGLQAIAIGSCSWNEDTLTGAAVCRPTSGHKGPDARLRSFTCARRMQGPCPSHSICPRNRCPPAMISGRGGILCLFPHLLRRPTPRRAGDPPGSCGPRRRFRIQGNSANDCLKGLFGCKSGRGLSAVERGRPWCLSSRLG</sequence>
<protein>
    <submittedName>
        <fullName evidence="2">Uncharacterized protein</fullName>
    </submittedName>
</protein>
<accession>A0AAD8PK32</accession>
<reference evidence="2" key="1">
    <citation type="submission" date="2021-06" db="EMBL/GenBank/DDBJ databases">
        <title>Comparative genomics, transcriptomics and evolutionary studies reveal genomic signatures of adaptation to plant cell wall in hemibiotrophic fungi.</title>
        <authorList>
            <consortium name="DOE Joint Genome Institute"/>
            <person name="Baroncelli R."/>
            <person name="Diaz J.F."/>
            <person name="Benocci T."/>
            <person name="Peng M."/>
            <person name="Battaglia E."/>
            <person name="Haridas S."/>
            <person name="Andreopoulos W."/>
            <person name="Labutti K."/>
            <person name="Pangilinan J."/>
            <person name="Floch G.L."/>
            <person name="Makela M.R."/>
            <person name="Henrissat B."/>
            <person name="Grigoriev I.V."/>
            <person name="Crouch J.A."/>
            <person name="De Vries R.P."/>
            <person name="Sukno S.A."/>
            <person name="Thon M.R."/>
        </authorList>
    </citation>
    <scope>NUCLEOTIDE SEQUENCE</scope>
    <source>
        <strain evidence="2">CBS 125086</strain>
    </source>
</reference>
<evidence type="ECO:0000256" key="1">
    <source>
        <dbReference type="SAM" id="MobiDB-lite"/>
    </source>
</evidence>
<organism evidence="2 3">
    <name type="scientific">Colletotrichum navitas</name>
    <dbReference type="NCBI Taxonomy" id="681940"/>
    <lineage>
        <taxon>Eukaryota</taxon>
        <taxon>Fungi</taxon>
        <taxon>Dikarya</taxon>
        <taxon>Ascomycota</taxon>
        <taxon>Pezizomycotina</taxon>
        <taxon>Sordariomycetes</taxon>
        <taxon>Hypocreomycetidae</taxon>
        <taxon>Glomerellales</taxon>
        <taxon>Glomerellaceae</taxon>
        <taxon>Colletotrichum</taxon>
        <taxon>Colletotrichum graminicola species complex</taxon>
    </lineage>
</organism>
<name>A0AAD8PK32_9PEZI</name>
<feature type="region of interest" description="Disordered" evidence="1">
    <location>
        <begin position="1"/>
        <end position="31"/>
    </location>
</feature>
<proteinExistence type="predicted"/>
<dbReference type="RefSeq" id="XP_060407051.1">
    <property type="nucleotide sequence ID" value="XM_060550914.1"/>
</dbReference>
<feature type="compositionally biased region" description="Basic and acidic residues" evidence="1">
    <location>
        <begin position="10"/>
        <end position="31"/>
    </location>
</feature>
<dbReference type="Proteomes" id="UP001230504">
    <property type="component" value="Unassembled WGS sequence"/>
</dbReference>